<dbReference type="AlphaFoldDB" id="A0A424YD72"/>
<evidence type="ECO:0000259" key="1">
    <source>
        <dbReference type="Pfam" id="PF18998"/>
    </source>
</evidence>
<feature type="domain" description="Bacterial repeat" evidence="1">
    <location>
        <begin position="363"/>
        <end position="419"/>
    </location>
</feature>
<organism evidence="2 3">
    <name type="scientific">Candidatus Syntrophonatronum acetioxidans</name>
    <dbReference type="NCBI Taxonomy" id="1795816"/>
    <lineage>
        <taxon>Bacteria</taxon>
        <taxon>Bacillati</taxon>
        <taxon>Bacillota</taxon>
        <taxon>Clostridia</taxon>
        <taxon>Eubacteriales</taxon>
        <taxon>Syntrophomonadaceae</taxon>
        <taxon>Candidatus Syntrophonatronum</taxon>
    </lineage>
</organism>
<reference evidence="2 3" key="1">
    <citation type="submission" date="2018-08" db="EMBL/GenBank/DDBJ databases">
        <title>The metabolism and importance of syntrophic acetate oxidation coupled to methane or sulfide production in haloalkaline environments.</title>
        <authorList>
            <person name="Timmers P.H.A."/>
            <person name="Vavourakis C.D."/>
            <person name="Sorokin D.Y."/>
            <person name="Sinninghe Damste J.S."/>
            <person name="Muyzer G."/>
            <person name="Stams A.J.M."/>
            <person name="Plugge C.M."/>
        </authorList>
    </citation>
    <scope>NUCLEOTIDE SEQUENCE [LARGE SCALE GENOMIC DNA]</scope>
    <source>
        <strain evidence="2">MSAO_Bac1</strain>
    </source>
</reference>
<dbReference type="Proteomes" id="UP000285138">
    <property type="component" value="Unassembled WGS sequence"/>
</dbReference>
<dbReference type="EMBL" id="QZAA01000170">
    <property type="protein sequence ID" value="RQD75110.1"/>
    <property type="molecule type" value="Genomic_DNA"/>
</dbReference>
<dbReference type="InterPro" id="IPR007253">
    <property type="entry name" value="Cell_wall-bd_2"/>
</dbReference>
<comment type="caution">
    <text evidence="2">The sequence shown here is derived from an EMBL/GenBank/DDBJ whole genome shotgun (WGS) entry which is preliminary data.</text>
</comment>
<proteinExistence type="predicted"/>
<dbReference type="Gene3D" id="3.40.50.12090">
    <property type="match status" value="2"/>
</dbReference>
<dbReference type="InterPro" id="IPR051922">
    <property type="entry name" value="Bact_Sporulation_Assoc"/>
</dbReference>
<accession>A0A424YD72</accession>
<evidence type="ECO:0000313" key="2">
    <source>
        <dbReference type="EMBL" id="RQD75110.1"/>
    </source>
</evidence>
<protein>
    <submittedName>
        <fullName evidence="2">Cell wall-binding repeat-containing protein</fullName>
    </submittedName>
</protein>
<dbReference type="Pfam" id="PF18998">
    <property type="entry name" value="Flg_new_2"/>
    <property type="match status" value="1"/>
</dbReference>
<gene>
    <name evidence="2" type="ORF">D5R97_06830</name>
</gene>
<dbReference type="PANTHER" id="PTHR30032:SF8">
    <property type="entry name" value="GERMINATION-SPECIFIC N-ACETYLMURAMOYL-L-ALANINE AMIDASE"/>
    <property type="match status" value="1"/>
</dbReference>
<dbReference type="GO" id="GO:0030288">
    <property type="term" value="C:outer membrane-bounded periplasmic space"/>
    <property type="evidence" value="ECO:0007669"/>
    <property type="project" value="TreeGrafter"/>
</dbReference>
<dbReference type="PANTHER" id="PTHR30032">
    <property type="entry name" value="N-ACETYLMURAMOYL-L-ALANINE AMIDASE-RELATED"/>
    <property type="match status" value="1"/>
</dbReference>
<dbReference type="Pfam" id="PF04122">
    <property type="entry name" value="CW_binding_2"/>
    <property type="match status" value="3"/>
</dbReference>
<dbReference type="InterPro" id="IPR044060">
    <property type="entry name" value="Bacterial_rp_domain"/>
</dbReference>
<name>A0A424YD72_9FIRM</name>
<evidence type="ECO:0000313" key="3">
    <source>
        <dbReference type="Proteomes" id="UP000285138"/>
    </source>
</evidence>
<sequence length="664" mass="72171">MMRKSGKLLIVSITVALALLMISGMVFAEFDYVVRYFGEDRYQTSVEIAQAEYDEVDNVIIARGDDFADGLAASFLAGALEAPILLTRQNVLPQVIEEAIEDLGASKAYIMGGEGAIHPSVQEALEEIEGLETERVSGDTREGTACEIARAGEAFLGDTAFIVNGYTGQADAMVAGAAAFKNNWPLFIVKQGEIPPVTLEAIEEFGIENIYIVGGTAVVSASVEEALETMVQGSVERLYGANREETSVEFAREMFSDPLQISIVNGYDGLADAVGASIFGDPIIYARINSLSDNVMDYLRDQVTDNTIFNIFGGEAVISNTVAQILESLVTGEEVVEEFRVTFADPDNGILGAFVEGLPISSGDKIEKGEDVEFLAVPDTGYQVKEWTVDGEVIADYTEETYNVTDLQDDLEVTVEFEETPVTDAPFMEEVDVIEVGEKASGYIQDGPDVNPNIVTFTARSIGENGNMEIEFYNEGVTIPAREVNITDNMSEGKVLVEFESTANFNDLIEALNDESVLVSAELTAGSGEQGRISNITGNQEGDTAARNLSGGENLLMEIEWNEEVILIGDASYFTYKNNVAAEVNENGNTITAIWNTQLDKYQEEALEPFGSIPGPARLKVAADAVEGVDSGVKNQEESKLYFHPFDIDIPDFDIPDWFDFFTP</sequence>